<protein>
    <submittedName>
        <fullName evidence="2">RHS repeat protein</fullName>
    </submittedName>
</protein>
<dbReference type="PANTHER" id="PTHR32305:SF15">
    <property type="entry name" value="PROTEIN RHSA-RELATED"/>
    <property type="match status" value="1"/>
</dbReference>
<dbReference type="Proteomes" id="UP000319732">
    <property type="component" value="Unassembled WGS sequence"/>
</dbReference>
<feature type="signal peptide" evidence="1">
    <location>
        <begin position="1"/>
        <end position="23"/>
    </location>
</feature>
<feature type="chain" id="PRO_5021851968" evidence="1">
    <location>
        <begin position="24"/>
        <end position="1227"/>
    </location>
</feature>
<proteinExistence type="predicted"/>
<keyword evidence="3" id="KW-1185">Reference proteome</keyword>
<comment type="caution">
    <text evidence="2">The sequence shown here is derived from an EMBL/GenBank/DDBJ whole genome shotgun (WGS) entry which is preliminary data.</text>
</comment>
<dbReference type="EMBL" id="VHSG01000028">
    <property type="protein sequence ID" value="TQV68225.1"/>
    <property type="molecule type" value="Genomic_DNA"/>
</dbReference>
<dbReference type="RefSeq" id="WP_142929357.1">
    <property type="nucleotide sequence ID" value="NZ_ML660106.1"/>
</dbReference>
<reference evidence="2 3" key="1">
    <citation type="submission" date="2019-06" db="EMBL/GenBank/DDBJ databases">
        <title>Whole genome sequence for Cellvibrionaceae sp. R142.</title>
        <authorList>
            <person name="Wang G."/>
        </authorList>
    </citation>
    <scope>NUCLEOTIDE SEQUENCE [LARGE SCALE GENOMIC DNA]</scope>
    <source>
        <strain evidence="2 3">R142</strain>
    </source>
</reference>
<feature type="non-terminal residue" evidence="2">
    <location>
        <position position="1227"/>
    </location>
</feature>
<evidence type="ECO:0000256" key="1">
    <source>
        <dbReference type="SAM" id="SignalP"/>
    </source>
</evidence>
<accession>A0A545STF6</accession>
<evidence type="ECO:0000313" key="3">
    <source>
        <dbReference type="Proteomes" id="UP000319732"/>
    </source>
</evidence>
<keyword evidence="1" id="KW-0732">Signal</keyword>
<organism evidence="2 3">
    <name type="scientific">Exilibacterium tricleocarpae</name>
    <dbReference type="NCBI Taxonomy" id="2591008"/>
    <lineage>
        <taxon>Bacteria</taxon>
        <taxon>Pseudomonadati</taxon>
        <taxon>Pseudomonadota</taxon>
        <taxon>Gammaproteobacteria</taxon>
        <taxon>Cellvibrionales</taxon>
        <taxon>Cellvibrionaceae</taxon>
        <taxon>Exilibacterium</taxon>
    </lineage>
</organism>
<sequence length="1227" mass="138867">MMKNLLTFVLCGLWLLWGNPAVAEEIRDYYAEPGFNPFKETINQNFNETVDPFSGTLQLHYTDILVPGNSGMDIRVNRVYTSLQTNAYPVRSLAGLGWLMHFGRIVTSNRHTDKLCNQGLWSVSTRDNPSLEQPDGGRELLVLNAIDNDGTLITRSNWKAECDSVNPGMLVTAPDGTRYTMDRYDFYQEEPSWLTTRIEDIHGNWIRIDYEENAAGESYIVAVYRSEEGDSQPVLRYDYDDGAGAYATPRLTSIEANGQRWEYEYENIVGYTDPRHQLVKVRRPDGKTWEYSYNNKIDDPDPNDGIVEDGLGSYSLKQVKYPNGARIDYTYQYVQFDKGSAFRTTSIHTKSVSGGSVQSGTTTYEFAPHSVPYTAADGTVLRVDSTTVTAPHAKYVYQHYGKDFVQPTPGTYRFIKPSFVGLLYRKATYELNDTLKEVVVKAWGQRKISDENLFHGGDRSWWIEEETNSPILLGHYISRDSNADIDNVTATQAVDYSDYDAFGNAQTITEFVNLQDVPEKVTAVTYINDRQNWILSLPVSERVTHNGQSSTISREYFPNTNLLKEENKYGVVTKYNYTTAGDLASVEDARRNVTNYSAYKRGIATREERPESVVLTRVVNDTGTLASETDGRGYTKAYTYDDLNRLTGIVYPIHLPASISYVGNTRRLLRGNYRQIDSFDGLGRRIGIQRTDIGTNETISSTIEYDASGRKVFESYPNSLEGMSYAYDALGRQMRRTYPDGNYVSFDYDDFLMAETNERGKITRYTYRTVGVSSRELFSIRQPDSVTTIIRRNIFDQIIQIFQGQQQSNGSVLGFPRDFEYDSRLFLVSKTEPEIGVTTYGRDEVGNLESVSVSGSATTYYEYDGLNRLKKVDYPDETDDTLYEYDGNDNLDRLISGITEWLYIYDENNNLKRETLSINARLARSYTLEYAYDGLDTISSTVYPDGLVVDYAPNALGRATRVGDFATDVVFHPAGQVSAYTLHNGVQVSQTYDRRLFPETIVADSLVNLTYSYDPSGNVSAIIDGIDSAQNVYMNRVNDYDALDRLRDVRGGWGRTTVSYDERGNITEKFNSDSGNSRYIYSNEKLLRLEGYSSSNIFQYDIYGNTTEKLRYIPQGGFLNEVHRDTYLYDDASRLMQSKVAGVVKDYIYDGHNLRSLSRTGEGYDLRYSVYSSAGQLLFEESIVDCTRTSYIRLGSLLIAGSDNVSFPAELDSDGDGITDCLESQLG</sequence>
<gene>
    <name evidence="2" type="ORF">FKG94_23275</name>
</gene>
<dbReference type="InterPro" id="IPR050708">
    <property type="entry name" value="T6SS_VgrG/RHS"/>
</dbReference>
<dbReference type="PANTHER" id="PTHR32305">
    <property type="match status" value="1"/>
</dbReference>
<dbReference type="OrthoDB" id="9816400at2"/>
<name>A0A545STF6_9GAMM</name>
<evidence type="ECO:0000313" key="2">
    <source>
        <dbReference type="EMBL" id="TQV68225.1"/>
    </source>
</evidence>
<dbReference type="Gene3D" id="2.180.10.10">
    <property type="entry name" value="RHS repeat-associated core"/>
    <property type="match status" value="2"/>
</dbReference>
<dbReference type="AlphaFoldDB" id="A0A545STF6"/>